<dbReference type="AlphaFoldDB" id="A0A1D7QQ43"/>
<dbReference type="OrthoDB" id="1144324at2"/>
<reference evidence="2 3" key="1">
    <citation type="submission" date="2016-08" db="EMBL/GenBank/DDBJ databases">
        <authorList>
            <person name="Seilhamer J.J."/>
        </authorList>
    </citation>
    <scope>NUCLEOTIDE SEQUENCE [LARGE SCALE GENOMIC DNA]</scope>
    <source>
        <strain evidence="2 3">DX4</strain>
    </source>
</reference>
<dbReference type="PANTHER" id="PTHR10900:SF77">
    <property type="entry name" value="FI19380P1"/>
    <property type="match status" value="1"/>
</dbReference>
<gene>
    <name evidence="2" type="ORF">BFS30_14375</name>
</gene>
<dbReference type="PROSITE" id="PS50213">
    <property type="entry name" value="FAS1"/>
    <property type="match status" value="2"/>
</dbReference>
<dbReference type="InterPro" id="IPR050904">
    <property type="entry name" value="Adhesion/Biosynth-related"/>
</dbReference>
<dbReference type="Gene3D" id="2.30.180.10">
    <property type="entry name" value="FAS1 domain"/>
    <property type="match status" value="2"/>
</dbReference>
<dbReference type="InterPro" id="IPR036378">
    <property type="entry name" value="FAS1_dom_sf"/>
</dbReference>
<dbReference type="GO" id="GO:0005615">
    <property type="term" value="C:extracellular space"/>
    <property type="evidence" value="ECO:0007669"/>
    <property type="project" value="TreeGrafter"/>
</dbReference>
<name>A0A1D7QQ43_9SPHI</name>
<feature type="domain" description="FAS1" evidence="1">
    <location>
        <begin position="33"/>
        <end position="170"/>
    </location>
</feature>
<evidence type="ECO:0000313" key="2">
    <source>
        <dbReference type="EMBL" id="AOM80792.1"/>
    </source>
</evidence>
<sequence>MNNFKYILMPVLALSVSLSACKKEEKQSSGKDSNKISAVIADNFNLSVFSTGLNRSGLKAKMQETGPFTVIAPSDDAFLKAGFANAVAILSAEPSRISAIMNYHLLNGTYELNKLPFLFNQEIRSANGGKLFVTHWVKGPDTVLTINGSRVLSQNIRATNGLIQVVDQMLEPYTHELVTEAIASDRSLSLFYQAIQRSGLMTVLNGKGSFTVFAPENAAMAAYGLSSLADINAADPATLAALMRYHIITDRRFVYDYILSTSASGKSDQTMLDGNSIQIQLIPNENVPGAFTGIRLQGTGNTAFIAVKKQDVLTGNGVLHTITGMLKITQ</sequence>
<accession>A0A1D7QQ43</accession>
<dbReference type="RefSeq" id="WP_069382447.1">
    <property type="nucleotide sequence ID" value="NZ_CP017141.1"/>
</dbReference>
<organism evidence="2 3">
    <name type="scientific">Pedobacter steynii</name>
    <dbReference type="NCBI Taxonomy" id="430522"/>
    <lineage>
        <taxon>Bacteria</taxon>
        <taxon>Pseudomonadati</taxon>
        <taxon>Bacteroidota</taxon>
        <taxon>Sphingobacteriia</taxon>
        <taxon>Sphingobacteriales</taxon>
        <taxon>Sphingobacteriaceae</taxon>
        <taxon>Pedobacter</taxon>
    </lineage>
</organism>
<keyword evidence="3" id="KW-1185">Reference proteome</keyword>
<protein>
    <submittedName>
        <fullName evidence="2">Fasciclin</fullName>
    </submittedName>
</protein>
<dbReference type="PROSITE" id="PS51257">
    <property type="entry name" value="PROKAR_LIPOPROTEIN"/>
    <property type="match status" value="1"/>
</dbReference>
<evidence type="ECO:0000259" key="1">
    <source>
        <dbReference type="PROSITE" id="PS50213"/>
    </source>
</evidence>
<dbReference type="EMBL" id="CP017141">
    <property type="protein sequence ID" value="AOM80792.1"/>
    <property type="molecule type" value="Genomic_DNA"/>
</dbReference>
<dbReference type="Proteomes" id="UP000094313">
    <property type="component" value="Chromosome"/>
</dbReference>
<dbReference type="PANTHER" id="PTHR10900">
    <property type="entry name" value="PERIOSTIN-RELATED"/>
    <property type="match status" value="1"/>
</dbReference>
<dbReference type="InterPro" id="IPR000782">
    <property type="entry name" value="FAS1_domain"/>
</dbReference>
<dbReference type="SUPFAM" id="SSF82153">
    <property type="entry name" value="FAS1 domain"/>
    <property type="match status" value="2"/>
</dbReference>
<dbReference type="SMART" id="SM00554">
    <property type="entry name" value="FAS1"/>
    <property type="match status" value="2"/>
</dbReference>
<dbReference type="KEGG" id="psty:BFS30_14375"/>
<feature type="domain" description="FAS1" evidence="1">
    <location>
        <begin position="175"/>
        <end position="326"/>
    </location>
</feature>
<dbReference type="Pfam" id="PF02469">
    <property type="entry name" value="Fasciclin"/>
    <property type="match status" value="2"/>
</dbReference>
<proteinExistence type="predicted"/>
<evidence type="ECO:0000313" key="3">
    <source>
        <dbReference type="Proteomes" id="UP000094313"/>
    </source>
</evidence>